<evidence type="ECO:0000256" key="7">
    <source>
        <dbReference type="SAM" id="Phobius"/>
    </source>
</evidence>
<feature type="domain" description="Methyl-accepting transducer" evidence="8">
    <location>
        <begin position="570"/>
        <end position="799"/>
    </location>
</feature>
<name>A0A3S2VR70_9PROT</name>
<evidence type="ECO:0000259" key="8">
    <source>
        <dbReference type="PROSITE" id="PS50111"/>
    </source>
</evidence>
<dbReference type="PROSITE" id="PS50885">
    <property type="entry name" value="HAMP"/>
    <property type="match status" value="1"/>
</dbReference>
<dbReference type="GO" id="GO:0007165">
    <property type="term" value="P:signal transduction"/>
    <property type="evidence" value="ECO:0007669"/>
    <property type="project" value="UniProtKB-KW"/>
</dbReference>
<keyword evidence="11" id="KW-1185">Reference proteome</keyword>
<dbReference type="GO" id="GO:0004888">
    <property type="term" value="F:transmembrane signaling receptor activity"/>
    <property type="evidence" value="ECO:0007669"/>
    <property type="project" value="InterPro"/>
</dbReference>
<evidence type="ECO:0000256" key="4">
    <source>
        <dbReference type="PROSITE-ProRule" id="PRU00284"/>
    </source>
</evidence>
<dbReference type="SUPFAM" id="SSF55785">
    <property type="entry name" value="PYP-like sensor domain (PAS domain)"/>
    <property type="match status" value="3"/>
</dbReference>
<keyword evidence="7" id="KW-0472">Membrane</keyword>
<dbReference type="AlphaFoldDB" id="A0A3S2VR70"/>
<evidence type="ECO:0000256" key="3">
    <source>
        <dbReference type="ARBA" id="ARBA00029447"/>
    </source>
</evidence>
<dbReference type="InterPro" id="IPR035965">
    <property type="entry name" value="PAS-like_dom_sf"/>
</dbReference>
<dbReference type="SMART" id="SM00283">
    <property type="entry name" value="MA"/>
    <property type="match status" value="1"/>
</dbReference>
<evidence type="ECO:0000313" key="11">
    <source>
        <dbReference type="Proteomes" id="UP000287447"/>
    </source>
</evidence>
<dbReference type="PANTHER" id="PTHR43531">
    <property type="entry name" value="PROTEIN ICFG"/>
    <property type="match status" value="1"/>
</dbReference>
<dbReference type="SUPFAM" id="SSF58104">
    <property type="entry name" value="Methyl-accepting chemotaxis protein (MCP) signaling domain"/>
    <property type="match status" value="1"/>
</dbReference>
<dbReference type="SMART" id="SM00091">
    <property type="entry name" value="PAS"/>
    <property type="match status" value="3"/>
</dbReference>
<evidence type="ECO:0000256" key="2">
    <source>
        <dbReference type="ARBA" id="ARBA00022481"/>
    </source>
</evidence>
<dbReference type="PANTHER" id="PTHR43531:SF14">
    <property type="entry name" value="METHYL-ACCEPTING CHEMOTAXIS PROTEIN I-RELATED"/>
    <property type="match status" value="1"/>
</dbReference>
<comment type="caution">
    <text evidence="10">The sequence shown here is derived from an EMBL/GenBank/DDBJ whole genome shotgun (WGS) entry which is preliminary data.</text>
</comment>
<dbReference type="Pfam" id="PF18947">
    <property type="entry name" value="HAMP_2"/>
    <property type="match status" value="1"/>
</dbReference>
<feature type="coiled-coil region" evidence="5">
    <location>
        <begin position="770"/>
        <end position="808"/>
    </location>
</feature>
<dbReference type="Gene3D" id="3.30.450.20">
    <property type="entry name" value="PAS domain"/>
    <property type="match status" value="3"/>
</dbReference>
<dbReference type="InterPro" id="IPR004090">
    <property type="entry name" value="Chemotax_Me-accpt_rcpt"/>
</dbReference>
<dbReference type="FunFam" id="1.10.287.950:FF:000001">
    <property type="entry name" value="Methyl-accepting chemotaxis sensory transducer"/>
    <property type="match status" value="1"/>
</dbReference>
<accession>A0A3S2VR70</accession>
<comment type="similarity">
    <text evidence="3">Belongs to the methyl-accepting chemotaxis (MCP) protein family.</text>
</comment>
<dbReference type="Gene3D" id="1.10.287.950">
    <property type="entry name" value="Methyl-accepting chemotaxis protein"/>
    <property type="match status" value="1"/>
</dbReference>
<keyword evidence="5" id="KW-0175">Coiled coil</keyword>
<dbReference type="FunFam" id="3.30.450.20:FF:000075">
    <property type="entry name" value="Methyl-accepting chemotaxis protein"/>
    <property type="match status" value="3"/>
</dbReference>
<feature type="transmembrane region" description="Helical" evidence="7">
    <location>
        <begin position="57"/>
        <end position="77"/>
    </location>
</feature>
<evidence type="ECO:0000256" key="1">
    <source>
        <dbReference type="ARBA" id="ARBA00004370"/>
    </source>
</evidence>
<keyword evidence="7" id="KW-0812">Transmembrane</keyword>
<evidence type="ECO:0000256" key="5">
    <source>
        <dbReference type="SAM" id="Coils"/>
    </source>
</evidence>
<keyword evidence="2" id="KW-0488">Methylation</keyword>
<protein>
    <submittedName>
        <fullName evidence="10">PAS domain-containing protein</fullName>
    </submittedName>
</protein>
<dbReference type="CDD" id="cd11386">
    <property type="entry name" value="MCP_signal"/>
    <property type="match status" value="1"/>
</dbReference>
<keyword evidence="4" id="KW-0807">Transducer</keyword>
<proteinExistence type="inferred from homology"/>
<evidence type="ECO:0000259" key="9">
    <source>
        <dbReference type="PROSITE" id="PS50885"/>
    </source>
</evidence>
<feature type="transmembrane region" description="Helical" evidence="7">
    <location>
        <begin position="20"/>
        <end position="45"/>
    </location>
</feature>
<dbReference type="InterPro" id="IPR003660">
    <property type="entry name" value="HAMP_dom"/>
</dbReference>
<dbReference type="InterPro" id="IPR000014">
    <property type="entry name" value="PAS"/>
</dbReference>
<dbReference type="PRINTS" id="PR00260">
    <property type="entry name" value="CHEMTRNSDUCR"/>
</dbReference>
<feature type="domain" description="HAMP" evidence="9">
    <location>
        <begin position="513"/>
        <end position="565"/>
    </location>
</feature>
<dbReference type="InterPro" id="IPR051310">
    <property type="entry name" value="MCP_chemotaxis"/>
</dbReference>
<organism evidence="10 11">
    <name type="scientific">Hwanghaeella grinnelliae</name>
    <dbReference type="NCBI Taxonomy" id="2500179"/>
    <lineage>
        <taxon>Bacteria</taxon>
        <taxon>Pseudomonadati</taxon>
        <taxon>Pseudomonadota</taxon>
        <taxon>Alphaproteobacteria</taxon>
        <taxon>Rhodospirillales</taxon>
        <taxon>Rhodospirillaceae</taxon>
        <taxon>Hwanghaeella</taxon>
    </lineage>
</organism>
<dbReference type="GO" id="GO:0006935">
    <property type="term" value="P:chemotaxis"/>
    <property type="evidence" value="ECO:0007669"/>
    <property type="project" value="InterPro"/>
</dbReference>
<dbReference type="GO" id="GO:0005886">
    <property type="term" value="C:plasma membrane"/>
    <property type="evidence" value="ECO:0007669"/>
    <property type="project" value="TreeGrafter"/>
</dbReference>
<dbReference type="InterPro" id="IPR004089">
    <property type="entry name" value="MCPsignal_dom"/>
</dbReference>
<comment type="subcellular location">
    <subcellularLocation>
        <location evidence="1">Membrane</location>
    </subcellularLocation>
</comment>
<dbReference type="EMBL" id="SADE01000001">
    <property type="protein sequence ID" value="RVU37766.1"/>
    <property type="molecule type" value="Genomic_DNA"/>
</dbReference>
<evidence type="ECO:0000313" key="10">
    <source>
        <dbReference type="EMBL" id="RVU37766.1"/>
    </source>
</evidence>
<keyword evidence="7" id="KW-1133">Transmembrane helix</keyword>
<dbReference type="Pfam" id="PF00015">
    <property type="entry name" value="MCPsignal"/>
    <property type="match status" value="1"/>
</dbReference>
<feature type="compositionally biased region" description="Low complexity" evidence="6">
    <location>
        <begin position="833"/>
        <end position="854"/>
    </location>
</feature>
<dbReference type="Pfam" id="PF13188">
    <property type="entry name" value="PAS_8"/>
    <property type="match status" value="3"/>
</dbReference>
<dbReference type="Proteomes" id="UP000287447">
    <property type="component" value="Unassembled WGS sequence"/>
</dbReference>
<sequence>MAMGHMTTANPTMGTAPLGWNARTLILVSHAILALILAVGLGIAIQQVPPGNSMVAVLWFFLVGGVAASGALGFVSYRAASGLNGAEPGIPAYDPETERLRVALENCNANVMVADSDLNIVYMNATMMQMMQNAEADLRKDLPMLDARNLIGQNVDVFHKNPAHQRGLIQGLSQTLTTTIHVGGRIFDLIANPIRGTNGERLGTVVEWADVTEERAREAREARIRSALDNCNANVMVADNDMNIVYMNTTMVQMMKNAEADLKKDLPALDTNSLLGQNVDVFHKNPAHQRGIIKGLTQTLATTIKVGGRTFDLIASPIISDGGDRLGTVVEWSDITEKLVVEQAAQQVAAENKRVRVALDNCTANVMVADNNYEIVYMNQAVLEMLRGREADIRKTLPGFDTSKLIGTNIDSFHKNPSHQRGMLENLKGSYHTNITVGGLDFALVATAIVNDEGERLGTVVEWRDQTEELAVEREIASIVDAIVAGDLSQNVSLEGKSGFMENLSRSINQINDNIRGVFDDVAASLSALSQGRLTHRITSEYQGTYDTIKQDVNQTSERLASVVSEIMVSANDIASASSEIASGSNDLSARTETQASNLEETAASMEEMSTTVRQNADNAQQANQLAVTARSVAESGGQIVGRAVDSMNRIEESAQKVSDIIGVIDEIAFQTNLLALNAAVEAARAGEAGKGFAVVASEVRTLAQRSSEAARDIKSLISDSNAQVKEGVDLVQGAGGQLSEIVESIKKVADFVSEIAAASREQASGVDEINAAVTQMDEMTQQNAALVEESNASARSLEDQAESLMKLVSVFDIGEGGSGGGAAKTENRSSGPAPAAQARPASKPAQKPAPSAPTKTGGGHQDDGWEEF</sequence>
<feature type="region of interest" description="Disordered" evidence="6">
    <location>
        <begin position="818"/>
        <end position="869"/>
    </location>
</feature>
<reference evidence="11" key="1">
    <citation type="submission" date="2019-01" db="EMBL/GenBank/DDBJ databases">
        <title>Gri0909 isolated from a small marine red alga.</title>
        <authorList>
            <person name="Kim J."/>
            <person name="Jeong S.E."/>
            <person name="Jeon C.O."/>
        </authorList>
    </citation>
    <scope>NUCLEOTIDE SEQUENCE [LARGE SCALE GENOMIC DNA]</scope>
    <source>
        <strain evidence="11">Gri0909</strain>
    </source>
</reference>
<dbReference type="PROSITE" id="PS50111">
    <property type="entry name" value="CHEMOTAXIS_TRANSDUC_2"/>
    <property type="match status" value="1"/>
</dbReference>
<evidence type="ECO:0000256" key="6">
    <source>
        <dbReference type="SAM" id="MobiDB-lite"/>
    </source>
</evidence>
<gene>
    <name evidence="10" type="ORF">EOI86_00210</name>
</gene>